<organism evidence="2 3">
    <name type="scientific">Tetrahymena thermophila (strain SB210)</name>
    <dbReference type="NCBI Taxonomy" id="312017"/>
    <lineage>
        <taxon>Eukaryota</taxon>
        <taxon>Sar</taxon>
        <taxon>Alveolata</taxon>
        <taxon>Ciliophora</taxon>
        <taxon>Intramacronucleata</taxon>
        <taxon>Oligohymenophorea</taxon>
        <taxon>Hymenostomatida</taxon>
        <taxon>Tetrahymenina</taxon>
        <taxon>Tetrahymenidae</taxon>
        <taxon>Tetrahymena</taxon>
    </lineage>
</organism>
<dbReference type="eggNOG" id="ENOG502SXV3">
    <property type="taxonomic scope" value="Eukaryota"/>
</dbReference>
<evidence type="ECO:0000313" key="3">
    <source>
        <dbReference type="Proteomes" id="UP000009168"/>
    </source>
</evidence>
<dbReference type="Proteomes" id="UP000009168">
    <property type="component" value="Unassembled WGS sequence"/>
</dbReference>
<dbReference type="HOGENOM" id="CLU_1879601_0_0_1"/>
<dbReference type="OrthoDB" id="312708at2759"/>
<gene>
    <name evidence="2" type="ORF">TTHERM_00077590</name>
</gene>
<evidence type="ECO:0000256" key="1">
    <source>
        <dbReference type="SAM" id="MobiDB-lite"/>
    </source>
</evidence>
<dbReference type="GeneID" id="7839016"/>
<keyword evidence="3" id="KW-1185">Reference proteome</keyword>
<protein>
    <recommendedName>
        <fullName evidence="4">Centrosomal protein of 19 kDa</fullName>
    </recommendedName>
</protein>
<sequence length="136" mass="16145">MQTGLPTKLVPLKWVVKYNPAQIGLVYKLNEKDKKKRLYIIDLNDLVMNPDCEKVAKRLFLEHPLYLNKNVVSIQQVALLVHRIQQQLNLGDDHYEGYESNQKYDHQDQNKQNYNENDFQNEYAGYEEISEDNEYP</sequence>
<accession>Q23G05</accession>
<name>Q23G05_TETTS</name>
<feature type="compositionally biased region" description="Polar residues" evidence="1">
    <location>
        <begin position="110"/>
        <end position="120"/>
    </location>
</feature>
<feature type="compositionally biased region" description="Basic and acidic residues" evidence="1">
    <location>
        <begin position="95"/>
        <end position="109"/>
    </location>
</feature>
<evidence type="ECO:0008006" key="4">
    <source>
        <dbReference type="Google" id="ProtNLM"/>
    </source>
</evidence>
<feature type="region of interest" description="Disordered" evidence="1">
    <location>
        <begin position="95"/>
        <end position="136"/>
    </location>
</feature>
<evidence type="ECO:0000313" key="2">
    <source>
        <dbReference type="EMBL" id="EAR95455.1"/>
    </source>
</evidence>
<dbReference type="RefSeq" id="XP_001015700.1">
    <property type="nucleotide sequence ID" value="XM_001015700.3"/>
</dbReference>
<dbReference type="KEGG" id="tet:TTHERM_00077590"/>
<dbReference type="InParanoid" id="Q23G05"/>
<reference evidence="3" key="1">
    <citation type="journal article" date="2006" name="PLoS Biol.">
        <title>Macronuclear genome sequence of the ciliate Tetrahymena thermophila, a model eukaryote.</title>
        <authorList>
            <person name="Eisen J.A."/>
            <person name="Coyne R.S."/>
            <person name="Wu M."/>
            <person name="Wu D."/>
            <person name="Thiagarajan M."/>
            <person name="Wortman J.R."/>
            <person name="Badger J.H."/>
            <person name="Ren Q."/>
            <person name="Amedeo P."/>
            <person name="Jones K.M."/>
            <person name="Tallon L.J."/>
            <person name="Delcher A.L."/>
            <person name="Salzberg S.L."/>
            <person name="Silva J.C."/>
            <person name="Haas B.J."/>
            <person name="Majoros W.H."/>
            <person name="Farzad M."/>
            <person name="Carlton J.M."/>
            <person name="Smith R.K. Jr."/>
            <person name="Garg J."/>
            <person name="Pearlman R.E."/>
            <person name="Karrer K.M."/>
            <person name="Sun L."/>
            <person name="Manning G."/>
            <person name="Elde N.C."/>
            <person name="Turkewitz A.P."/>
            <person name="Asai D.J."/>
            <person name="Wilkes D.E."/>
            <person name="Wang Y."/>
            <person name="Cai H."/>
            <person name="Collins K."/>
            <person name="Stewart B.A."/>
            <person name="Lee S.R."/>
            <person name="Wilamowska K."/>
            <person name="Weinberg Z."/>
            <person name="Ruzzo W.L."/>
            <person name="Wloga D."/>
            <person name="Gaertig J."/>
            <person name="Frankel J."/>
            <person name="Tsao C.-C."/>
            <person name="Gorovsky M.A."/>
            <person name="Keeling P.J."/>
            <person name="Waller R.F."/>
            <person name="Patron N.J."/>
            <person name="Cherry J.M."/>
            <person name="Stover N.A."/>
            <person name="Krieger C.J."/>
            <person name="del Toro C."/>
            <person name="Ryder H.F."/>
            <person name="Williamson S.C."/>
            <person name="Barbeau R.A."/>
            <person name="Hamilton E.P."/>
            <person name="Orias E."/>
        </authorList>
    </citation>
    <scope>NUCLEOTIDE SEQUENCE [LARGE SCALE GENOMIC DNA]</scope>
    <source>
        <strain evidence="3">SB210</strain>
    </source>
</reference>
<dbReference type="EMBL" id="GG662704">
    <property type="protein sequence ID" value="EAR95455.1"/>
    <property type="molecule type" value="Genomic_DNA"/>
</dbReference>
<dbReference type="AlphaFoldDB" id="Q23G05"/>
<proteinExistence type="predicted"/>
<dbReference type="OMA" id="NDFQNEY"/>